<dbReference type="Proteomes" id="UP001162960">
    <property type="component" value="Chromosome"/>
</dbReference>
<reference evidence="8 9" key="1">
    <citation type="submission" date="2018-08" db="EMBL/GenBank/DDBJ databases">
        <title>A genome reference for cultivated species of the human gut microbiota.</title>
        <authorList>
            <person name="Zou Y."/>
            <person name="Xue W."/>
            <person name="Luo G."/>
        </authorList>
    </citation>
    <scope>NUCLEOTIDE SEQUENCE [LARGE SCALE GENOMIC DNA]</scope>
    <source>
        <strain evidence="6 8">AF37-12</strain>
        <strain evidence="5 9">AM30-26</strain>
    </source>
</reference>
<dbReference type="Proteomes" id="UP001217776">
    <property type="component" value="Unassembled WGS sequence"/>
</dbReference>
<name>C6IGR2_BACT4</name>
<evidence type="ECO:0000313" key="5">
    <source>
        <dbReference type="EMBL" id="RHD90221.1"/>
    </source>
</evidence>
<proteinExistence type="predicted"/>
<reference evidence="7" key="4">
    <citation type="submission" date="2021-06" db="EMBL/GenBank/DDBJ databases">
        <title>Interrogation of the integrated mobile genetic elements in gut-associated Bacteroides with a consensus prediction approach.</title>
        <authorList>
            <person name="Campbell D.E."/>
            <person name="Leigh J.R."/>
            <person name="Kim T."/>
            <person name="England W."/>
            <person name="Whitaker R.J."/>
            <person name="Degnan P.H."/>
        </authorList>
    </citation>
    <scope>NUCLEOTIDE SEQUENCE</scope>
    <source>
        <strain evidence="7">VPI-3443</strain>
    </source>
</reference>
<dbReference type="EMBL" id="CP083685">
    <property type="protein sequence ID" value="UYU90522.1"/>
    <property type="molecule type" value="Genomic_DNA"/>
</dbReference>
<keyword evidence="1" id="KW-0732">Signal</keyword>
<reference evidence="3 10" key="2">
    <citation type="journal article" date="2019" name="Nat. Med.">
        <title>A library of human gut bacterial isolates paired with longitudinal multiomics data enables mechanistic microbiome research.</title>
        <authorList>
            <person name="Poyet M."/>
            <person name="Groussin M."/>
            <person name="Gibbons S.M."/>
            <person name="Avila-Pacheco J."/>
            <person name="Jiang X."/>
            <person name="Kearney S.M."/>
            <person name="Perrotta A.R."/>
            <person name="Berdy B."/>
            <person name="Zhao S."/>
            <person name="Lieberman T.D."/>
            <person name="Swanson P.K."/>
            <person name="Smith M."/>
            <person name="Roesemann S."/>
            <person name="Alexander J.E."/>
            <person name="Rich S.A."/>
            <person name="Livny J."/>
            <person name="Vlamakis H."/>
            <person name="Clish C."/>
            <person name="Bullock K."/>
            <person name="Deik A."/>
            <person name="Scott J."/>
            <person name="Pierce K.A."/>
            <person name="Xavier R.J."/>
            <person name="Alm E.J."/>
        </authorList>
    </citation>
    <scope>NUCLEOTIDE SEQUENCE [LARGE SCALE GENOMIC DNA]</scope>
    <source>
        <strain evidence="3 10">BIOML-A188</strain>
    </source>
</reference>
<feature type="chain" id="PRO_5002966609" evidence="1">
    <location>
        <begin position="23"/>
        <end position="355"/>
    </location>
</feature>
<dbReference type="HOGENOM" id="CLU_066812_0_0_10"/>
<accession>C6IGR2</accession>
<evidence type="ECO:0000313" key="6">
    <source>
        <dbReference type="EMBL" id="RHL57532.1"/>
    </source>
</evidence>
<dbReference type="Proteomes" id="UP000440614">
    <property type="component" value="Unassembled WGS sequence"/>
</dbReference>
<evidence type="ECO:0000313" key="3">
    <source>
        <dbReference type="EMBL" id="KAB4311613.1"/>
    </source>
</evidence>
<evidence type="ECO:0000313" key="10">
    <source>
        <dbReference type="Proteomes" id="UP000440614"/>
    </source>
</evidence>
<protein>
    <submittedName>
        <fullName evidence="4">BF3164 family lipoprotein</fullName>
    </submittedName>
    <submittedName>
        <fullName evidence="7">TolB-like 6-bladed beta-propeller domain-containing protein</fullName>
    </submittedName>
</protein>
<dbReference type="Pfam" id="PF15869">
    <property type="entry name" value="TolB_like"/>
    <property type="match status" value="1"/>
</dbReference>
<dbReference type="EMBL" id="QSJP01000003">
    <property type="protein sequence ID" value="RHD90221.1"/>
    <property type="molecule type" value="Genomic_DNA"/>
</dbReference>
<dbReference type="Proteomes" id="UP000284785">
    <property type="component" value="Unassembled WGS sequence"/>
</dbReference>
<dbReference type="Proteomes" id="UP000500882">
    <property type="component" value="Chromosome"/>
</dbReference>
<dbReference type="EMBL" id="AP022660">
    <property type="protein sequence ID" value="BCA50429.1"/>
    <property type="molecule type" value="Genomic_DNA"/>
</dbReference>
<accession>A0A2J6A6K3</accession>
<feature type="signal peptide" evidence="1">
    <location>
        <begin position="1"/>
        <end position="22"/>
    </location>
</feature>
<evidence type="ECO:0000256" key="1">
    <source>
        <dbReference type="SAM" id="SignalP"/>
    </source>
</evidence>
<sequence length="355" mass="40839">MNTHNSCLILLLTVLLVTVSCAEKSGSKYQDATLIEYQDFVSSQKLTGINFLSDKEVLKPMRIYVCDTILITMNPMEKKLFHLFSLKSKKEIGKRISLGQGPDEMIRPSIIKFNENQILIFDVATFTLFTYDTEDFISNENTIPLERKTIELQAYGEIGLLSDNLIGSTYNPKNQFIKFDNNGKKVGEFGYYPVVADLSYTDDEKLEAFKSSFVTNMKDRIAVCYKWTDLIDIYDQNGQLKKRIHGPEHSYAHFKEFRNGNAIAATSDKDNIDAYFFPYNVGDEFFVLFNGKPWDPDDKEVELPDRIFVFDWNGIPQKIYTLDQGIINFAVDKVQKKIYGISSSPEFHVVEFSYK</sequence>
<reference evidence="4" key="5">
    <citation type="submission" date="2022-10" db="EMBL/GenBank/DDBJ databases">
        <title>Human gut microbiome strain richness.</title>
        <authorList>
            <person name="Chen-Liaw A."/>
        </authorList>
    </citation>
    <scope>NUCLEOTIDE SEQUENCE</scope>
    <source>
        <strain evidence="4">1001283st1_A3_1001283B150304_161114</strain>
    </source>
</reference>
<dbReference type="RefSeq" id="WP_008765549.1">
    <property type="nucleotide sequence ID" value="NZ_AP022660.1"/>
</dbReference>
<keyword evidence="4" id="KW-0449">Lipoprotein</keyword>
<dbReference type="EMBL" id="QROV01000016">
    <property type="protein sequence ID" value="RHL57532.1"/>
    <property type="molecule type" value="Genomic_DNA"/>
</dbReference>
<evidence type="ECO:0000313" key="2">
    <source>
        <dbReference type="EMBL" id="BCA50429.1"/>
    </source>
</evidence>
<organism evidence="4 12">
    <name type="scientific">Bacteroides thetaiotaomicron</name>
    <dbReference type="NCBI Taxonomy" id="818"/>
    <lineage>
        <taxon>Bacteria</taxon>
        <taxon>Pseudomonadati</taxon>
        <taxon>Bacteroidota</taxon>
        <taxon>Bacteroidia</taxon>
        <taxon>Bacteroidales</taxon>
        <taxon>Bacteroidaceae</taxon>
        <taxon>Bacteroides</taxon>
    </lineage>
</organism>
<evidence type="ECO:0000313" key="9">
    <source>
        <dbReference type="Proteomes" id="UP000284785"/>
    </source>
</evidence>
<evidence type="ECO:0000313" key="11">
    <source>
        <dbReference type="Proteomes" id="UP000500882"/>
    </source>
</evidence>
<gene>
    <name evidence="2" type="ORF">BatF92_23710</name>
    <name evidence="6" type="ORF">DW011_14690</name>
    <name evidence="5" type="ORF">DW780_04325</name>
    <name evidence="3" type="ORF">GAO51_13800</name>
    <name evidence="7" type="ORF">KQP74_21785</name>
    <name evidence="4" type="ORF">PO127_16985</name>
</gene>
<evidence type="ECO:0000313" key="4">
    <source>
        <dbReference type="EMBL" id="MDC2237438.1"/>
    </source>
</evidence>
<evidence type="ECO:0000313" key="8">
    <source>
        <dbReference type="Proteomes" id="UP000283616"/>
    </source>
</evidence>
<evidence type="ECO:0000313" key="12">
    <source>
        <dbReference type="Proteomes" id="UP001217776"/>
    </source>
</evidence>
<dbReference type="Proteomes" id="UP000283616">
    <property type="component" value="Unassembled WGS sequence"/>
</dbReference>
<evidence type="ECO:0000313" key="7">
    <source>
        <dbReference type="EMBL" id="UYU90522.1"/>
    </source>
</evidence>
<dbReference type="EMBL" id="WCSY01000012">
    <property type="protein sequence ID" value="KAB4311613.1"/>
    <property type="molecule type" value="Genomic_DNA"/>
</dbReference>
<dbReference type="EMBL" id="JAQNVG010000029">
    <property type="protein sequence ID" value="MDC2237438.1"/>
    <property type="molecule type" value="Genomic_DNA"/>
</dbReference>
<reference evidence="2 11" key="3">
    <citation type="submission" date="2020-02" db="EMBL/GenBank/DDBJ databases">
        <title>Whole-genome sequencing and comparative analysis of the genomes of Bacteroides thetaiotaomicron and Escherichia coli isolated from a healthy resident in Vietnam.</title>
        <authorList>
            <person name="Mohsin M."/>
            <person name="Tanaka K."/>
            <person name="Kawahara R."/>
            <person name="Kondo S."/>
            <person name="Noguchi H."/>
            <person name="Motooka D."/>
            <person name="Nakamura S."/>
            <person name="Khong D.T."/>
            <person name="Nguyen T.N."/>
            <person name="Tran H.T."/>
            <person name="Yamamoto Y."/>
        </authorList>
    </citation>
    <scope>NUCLEOTIDE SEQUENCE [LARGE SCALE GENOMIC DNA]</scope>
    <source>
        <strain evidence="2 11">F9-2</strain>
    </source>
</reference>
<dbReference type="AlphaFoldDB" id="C6IGR2"/>